<dbReference type="InterPro" id="IPR011579">
    <property type="entry name" value="ATPase_dom"/>
</dbReference>
<dbReference type="PANTHER" id="PTHR36168">
    <property type="entry name" value="CHROMOSOME 1, WHOLE GENOME SHOTGUN SEQUENCE"/>
    <property type="match status" value="1"/>
</dbReference>
<organism evidence="2 3">
    <name type="scientific">Diversispora epigaea</name>
    <dbReference type="NCBI Taxonomy" id="1348612"/>
    <lineage>
        <taxon>Eukaryota</taxon>
        <taxon>Fungi</taxon>
        <taxon>Fungi incertae sedis</taxon>
        <taxon>Mucoromycota</taxon>
        <taxon>Glomeromycotina</taxon>
        <taxon>Glomeromycetes</taxon>
        <taxon>Diversisporales</taxon>
        <taxon>Diversisporaceae</taxon>
        <taxon>Diversispora</taxon>
    </lineage>
</organism>
<protein>
    <recommendedName>
        <fullName evidence="1">AAA+ ATPase domain-containing protein</fullName>
    </recommendedName>
</protein>
<reference evidence="2 3" key="1">
    <citation type="submission" date="2018-08" db="EMBL/GenBank/DDBJ databases">
        <title>Genome and evolution of the arbuscular mycorrhizal fungus Diversispora epigaea (formerly Glomus versiforme) and its bacterial endosymbionts.</title>
        <authorList>
            <person name="Sun X."/>
            <person name="Fei Z."/>
            <person name="Harrison M."/>
        </authorList>
    </citation>
    <scope>NUCLEOTIDE SEQUENCE [LARGE SCALE GENOMIC DNA]</scope>
    <source>
        <strain evidence="2 3">IT104</strain>
    </source>
</reference>
<comment type="caution">
    <text evidence="2">The sequence shown here is derived from an EMBL/GenBank/DDBJ whole genome shotgun (WGS) entry which is preliminary data.</text>
</comment>
<dbReference type="EMBL" id="PQFF01000291">
    <property type="protein sequence ID" value="RHZ65029.1"/>
    <property type="molecule type" value="Genomic_DNA"/>
</dbReference>
<dbReference type="GO" id="GO:0005524">
    <property type="term" value="F:ATP binding"/>
    <property type="evidence" value="ECO:0007669"/>
    <property type="project" value="InterPro"/>
</dbReference>
<dbReference type="SMART" id="SM00382">
    <property type="entry name" value="AAA"/>
    <property type="match status" value="1"/>
</dbReference>
<feature type="domain" description="AAA+ ATPase" evidence="1">
    <location>
        <begin position="154"/>
        <end position="324"/>
    </location>
</feature>
<dbReference type="InterPro" id="IPR027417">
    <property type="entry name" value="P-loop_NTPase"/>
</dbReference>
<dbReference type="STRING" id="1348612.A0A397HPC3"/>
<evidence type="ECO:0000313" key="3">
    <source>
        <dbReference type="Proteomes" id="UP000266861"/>
    </source>
</evidence>
<dbReference type="PANTHER" id="PTHR36168:SF1">
    <property type="entry name" value="ORC1-LIKE AAA ATPASE DOMAIN-CONTAINING PROTEIN"/>
    <property type="match status" value="1"/>
</dbReference>
<dbReference type="AlphaFoldDB" id="A0A397HPC3"/>
<accession>A0A397HPC3</accession>
<gene>
    <name evidence="2" type="ORF">Glove_319g168</name>
</gene>
<dbReference type="SUPFAM" id="SSF52540">
    <property type="entry name" value="P-loop containing nucleoside triphosphate hydrolases"/>
    <property type="match status" value="1"/>
</dbReference>
<dbReference type="Gene3D" id="3.40.50.300">
    <property type="entry name" value="P-loop containing nucleotide triphosphate hydrolases"/>
    <property type="match status" value="1"/>
</dbReference>
<name>A0A397HPC3_9GLOM</name>
<evidence type="ECO:0000259" key="1">
    <source>
        <dbReference type="SMART" id="SM00382"/>
    </source>
</evidence>
<keyword evidence="3" id="KW-1185">Reference proteome</keyword>
<dbReference type="OrthoDB" id="511599at2759"/>
<dbReference type="Pfam" id="PF01637">
    <property type="entry name" value="ATPase_2"/>
    <property type="match status" value="1"/>
</dbReference>
<dbReference type="InterPro" id="IPR003593">
    <property type="entry name" value="AAA+_ATPase"/>
</dbReference>
<sequence length="508" mass="58490">MFFFKTKQVFHQVLYFQSLSLVLRNSKPNLFQLSFLRNFTIVKGAETKYKSEAVISESYKISEKKPITSFKKKTNTSFILPGKDIPFIILYFLEMGILIDVSFALFLSQVSKYRINSALENGTRPKSKVKNDEFVLRPQISATLNRIFQPDKNHSYYNAICGEHGSGKTTLITKEATNVGKGVIYVDIPSNLENLGKAFGKAVNLSFFEETSITVILISKILSKLGLANDKTVISSFQWESVMKRFRHACEVYKTKHGKPPVIIYDNINRLVEKNPELLDILQDEAKDNADERTYVAVFVSSENLVSRRMKSRSACSRLWTTIDIGDLTKEESLDYLINKHKIDIKEAEKLYDLIGGRILQLKSEADKLQQGKPFEAIKEKIFTKIKCDFKNAKLHPKQVYHEVGKNFINALLNSKEISYFTFVDFFNTSEVANEVLNKNIFAFHPEKNTITFQSRSSEADKLQQGKPFEAIKEKIFTKIKCDFKNAKLHPKQVYHENVIFKRMLIYF</sequence>
<evidence type="ECO:0000313" key="2">
    <source>
        <dbReference type="EMBL" id="RHZ65029.1"/>
    </source>
</evidence>
<proteinExistence type="predicted"/>
<dbReference type="Proteomes" id="UP000266861">
    <property type="component" value="Unassembled WGS sequence"/>
</dbReference>